<dbReference type="Pfam" id="PF02953">
    <property type="entry name" value="zf-Tim10_DDP"/>
    <property type="match status" value="1"/>
</dbReference>
<gene>
    <name evidence="6" type="ORF">Scaly_1754200</name>
</gene>
<keyword evidence="2" id="KW-0863">Zinc-finger</keyword>
<reference evidence="6" key="1">
    <citation type="submission" date="2020-06" db="EMBL/GenBank/DDBJ databases">
        <authorList>
            <person name="Li T."/>
            <person name="Hu X."/>
            <person name="Zhang T."/>
            <person name="Song X."/>
            <person name="Zhang H."/>
            <person name="Dai N."/>
            <person name="Sheng W."/>
            <person name="Hou X."/>
            <person name="Wei L."/>
        </authorList>
    </citation>
    <scope>NUCLEOTIDE SEQUENCE</scope>
    <source>
        <strain evidence="6">KEN8</strain>
        <tissue evidence="6">Leaf</tissue>
    </source>
</reference>
<evidence type="ECO:0000256" key="1">
    <source>
        <dbReference type="ARBA" id="ARBA00022723"/>
    </source>
</evidence>
<dbReference type="PANTHER" id="PTHR46214:SF42">
    <property type="entry name" value="RING-CH-TYPE DOMAIN-CONTAINING PROTEIN"/>
    <property type="match status" value="1"/>
</dbReference>
<comment type="caution">
    <text evidence="6">The sequence shown here is derived from an EMBL/GenBank/DDBJ whole genome shotgun (WGS) entry which is preliminary data.</text>
</comment>
<accession>A0AAW2NWM5</accession>
<name>A0AAW2NWM5_9LAMI</name>
<keyword evidence="1" id="KW-0479">Metal-binding</keyword>
<feature type="domain" description="RING-CH-type" evidence="5">
    <location>
        <begin position="104"/>
        <end position="170"/>
    </location>
</feature>
<dbReference type="InterPro" id="IPR035427">
    <property type="entry name" value="Tim10-like_dom_sf"/>
</dbReference>
<dbReference type="InterPro" id="IPR013083">
    <property type="entry name" value="Znf_RING/FYVE/PHD"/>
</dbReference>
<dbReference type="SUPFAM" id="SSF144122">
    <property type="entry name" value="Tim10-like"/>
    <property type="match status" value="1"/>
</dbReference>
<dbReference type="InterPro" id="IPR004217">
    <property type="entry name" value="Tim10-like"/>
</dbReference>
<dbReference type="GO" id="GO:0008270">
    <property type="term" value="F:zinc ion binding"/>
    <property type="evidence" value="ECO:0007669"/>
    <property type="project" value="UniProtKB-KW"/>
</dbReference>
<evidence type="ECO:0000313" key="6">
    <source>
        <dbReference type="EMBL" id="KAL0347382.1"/>
    </source>
</evidence>
<evidence type="ECO:0000259" key="5">
    <source>
        <dbReference type="PROSITE" id="PS51292"/>
    </source>
</evidence>
<sequence length="342" mass="37297">MATLEMSHIDLECGYRSSGGGRGSGVTSEVEEEEEGSVCFSDADDGSCHSQFYSTADGDGSYDDYSFACGSEILVDGAMESRRVSSVADPSDSLDLESGDKKGHSGSLDRDCRICHLSLVSSSPGSGIPIELGCSCKDDLAAAHKHCAETWFKIKGNKTCEICNSIARNVAGPIDIETVQQASESSTIVASTSSAPPPSASENRTCLNGHRFLNFLLACMISKELRFISSLRFSISDLMASGNTPSAFEREQIIGMMEKEMEYRVEMFNKYKDSELNMGETSCIDRCVSKYWQILFLDSLMLKGESLRGYFHATPTVLMLDTYPHRGYEYGDATPGVLSTRR</sequence>
<reference evidence="6" key="2">
    <citation type="journal article" date="2024" name="Plant">
        <title>Genomic evolution and insights into agronomic trait innovations of Sesamum species.</title>
        <authorList>
            <person name="Miao H."/>
            <person name="Wang L."/>
            <person name="Qu L."/>
            <person name="Liu H."/>
            <person name="Sun Y."/>
            <person name="Le M."/>
            <person name="Wang Q."/>
            <person name="Wei S."/>
            <person name="Zheng Y."/>
            <person name="Lin W."/>
            <person name="Duan Y."/>
            <person name="Cao H."/>
            <person name="Xiong S."/>
            <person name="Wang X."/>
            <person name="Wei L."/>
            <person name="Li C."/>
            <person name="Ma Q."/>
            <person name="Ju M."/>
            <person name="Zhao R."/>
            <person name="Li G."/>
            <person name="Mu C."/>
            <person name="Tian Q."/>
            <person name="Mei H."/>
            <person name="Zhang T."/>
            <person name="Gao T."/>
            <person name="Zhang H."/>
        </authorList>
    </citation>
    <scope>NUCLEOTIDE SEQUENCE</scope>
    <source>
        <strain evidence="6">KEN8</strain>
    </source>
</reference>
<organism evidence="6">
    <name type="scientific">Sesamum calycinum</name>
    <dbReference type="NCBI Taxonomy" id="2727403"/>
    <lineage>
        <taxon>Eukaryota</taxon>
        <taxon>Viridiplantae</taxon>
        <taxon>Streptophyta</taxon>
        <taxon>Embryophyta</taxon>
        <taxon>Tracheophyta</taxon>
        <taxon>Spermatophyta</taxon>
        <taxon>Magnoliopsida</taxon>
        <taxon>eudicotyledons</taxon>
        <taxon>Gunneridae</taxon>
        <taxon>Pentapetalae</taxon>
        <taxon>asterids</taxon>
        <taxon>lamiids</taxon>
        <taxon>Lamiales</taxon>
        <taxon>Pedaliaceae</taxon>
        <taxon>Sesamum</taxon>
    </lineage>
</organism>
<proteinExistence type="predicted"/>
<evidence type="ECO:0000256" key="3">
    <source>
        <dbReference type="ARBA" id="ARBA00022833"/>
    </source>
</evidence>
<dbReference type="PROSITE" id="PS51292">
    <property type="entry name" value="ZF_RING_CH"/>
    <property type="match status" value="1"/>
</dbReference>
<evidence type="ECO:0000256" key="4">
    <source>
        <dbReference type="SAM" id="MobiDB-lite"/>
    </source>
</evidence>
<dbReference type="Gene3D" id="1.10.287.810">
    <property type="entry name" value="Mitochondrial import inner membrane translocase subunit tim13 like domains"/>
    <property type="match status" value="1"/>
</dbReference>
<protein>
    <submittedName>
        <fullName evidence="6">Mitochondrial import inner membrane translocase subunit TIM10</fullName>
    </submittedName>
</protein>
<dbReference type="Pfam" id="PF12906">
    <property type="entry name" value="RINGv"/>
    <property type="match status" value="1"/>
</dbReference>
<dbReference type="SMART" id="SM00744">
    <property type="entry name" value="RINGv"/>
    <property type="match status" value="1"/>
</dbReference>
<dbReference type="EMBL" id="JACGWM010000010">
    <property type="protein sequence ID" value="KAL0347382.1"/>
    <property type="molecule type" value="Genomic_DNA"/>
</dbReference>
<dbReference type="AlphaFoldDB" id="A0AAW2NWM5"/>
<dbReference type="SUPFAM" id="SSF57850">
    <property type="entry name" value="RING/U-box"/>
    <property type="match status" value="1"/>
</dbReference>
<feature type="compositionally biased region" description="Basic and acidic residues" evidence="4">
    <location>
        <begin position="98"/>
        <end position="107"/>
    </location>
</feature>
<feature type="region of interest" description="Disordered" evidence="4">
    <location>
        <begin position="17"/>
        <end position="36"/>
    </location>
</feature>
<keyword evidence="3" id="KW-0862">Zinc</keyword>
<dbReference type="InterPro" id="IPR011016">
    <property type="entry name" value="Znf_RING-CH"/>
</dbReference>
<evidence type="ECO:0000256" key="2">
    <source>
        <dbReference type="ARBA" id="ARBA00022771"/>
    </source>
</evidence>
<dbReference type="Gene3D" id="3.30.40.10">
    <property type="entry name" value="Zinc/RING finger domain, C3HC4 (zinc finger)"/>
    <property type="match status" value="1"/>
</dbReference>
<dbReference type="PANTHER" id="PTHR46214">
    <property type="entry name" value="ZINC FINGER, RING-CH-TYPE"/>
    <property type="match status" value="1"/>
</dbReference>
<feature type="region of interest" description="Disordered" evidence="4">
    <location>
        <begin position="84"/>
        <end position="107"/>
    </location>
</feature>